<dbReference type="GO" id="GO:0012505">
    <property type="term" value="C:endomembrane system"/>
    <property type="evidence" value="ECO:0007669"/>
    <property type="project" value="TreeGrafter"/>
</dbReference>
<dbReference type="PROSITE" id="PS00571">
    <property type="entry name" value="AMIDASES"/>
    <property type="match status" value="1"/>
</dbReference>
<name>A0A7W2APV5_9BACL</name>
<dbReference type="Proteomes" id="UP000538292">
    <property type="component" value="Unassembled WGS sequence"/>
</dbReference>
<feature type="domain" description="Amidase" evidence="1">
    <location>
        <begin position="26"/>
        <end position="233"/>
    </location>
</feature>
<gene>
    <name evidence="2" type="ORF">H2C83_03265</name>
</gene>
<dbReference type="InterPro" id="IPR052739">
    <property type="entry name" value="FAAH2"/>
</dbReference>
<organism evidence="2 3">
    <name type="scientific">Thermoactinomyces mirandus</name>
    <dbReference type="NCBI Taxonomy" id="2756294"/>
    <lineage>
        <taxon>Bacteria</taxon>
        <taxon>Bacillati</taxon>
        <taxon>Bacillota</taxon>
        <taxon>Bacilli</taxon>
        <taxon>Bacillales</taxon>
        <taxon>Thermoactinomycetaceae</taxon>
        <taxon>Thermoactinomyces</taxon>
    </lineage>
</organism>
<dbReference type="AlphaFoldDB" id="A0A7W2APV5"/>
<accession>A0A7W2APV5</accession>
<dbReference type="InterPro" id="IPR020556">
    <property type="entry name" value="Amidase_CS"/>
</dbReference>
<evidence type="ECO:0000313" key="2">
    <source>
        <dbReference type="EMBL" id="MBA4601354.1"/>
    </source>
</evidence>
<dbReference type="EMBL" id="JACEOL010000009">
    <property type="protein sequence ID" value="MBA4601354.1"/>
    <property type="molecule type" value="Genomic_DNA"/>
</dbReference>
<sequence>MRHVLEMDATTLARELKQGTLYIDKVLSIYRKQIEKVNPHLNVVTETTFQKARLEARQIKSGGFHGRLAGILFSIKESFHAAGTITSGGLNHLKTNRVKEDAEVVRRLKKEGAILLAKTNTPALSFCQETDNSLYGRSNNPWDLSRTPGGSSGGEGALIAAGGAAVGIGSDIGGSIRIPAHFNGVIGFKSGAHQIPDTGLFPKPAHPMQQSMLGIGALCKSVADAKLIHEILSDCPLQIQNINNFVLTIPDPSLLPRLDFPTLQLYEEIYSCLKQDFPVERSRPPLFHEAAQMWLWIMIHDGGQYMIDQTEFSHIGGVLWDYLKAKAGADSKYHPYLTWSLLGARLYKPSDKQWGHLLLNWKKAKMKVHDFLYRRILILPVYHTSALPHGQLYRELFSGRRKLCKHLSFITYANTFGLPVLTIPIGNSSNCLPIGFQLITAPGLEDALFQLGSDLETRFRGYVRCNYYDE</sequence>
<dbReference type="PANTHER" id="PTHR43372">
    <property type="entry name" value="FATTY-ACID AMIDE HYDROLASE"/>
    <property type="match status" value="1"/>
</dbReference>
<evidence type="ECO:0000259" key="1">
    <source>
        <dbReference type="Pfam" id="PF01425"/>
    </source>
</evidence>
<comment type="caution">
    <text evidence="2">The sequence shown here is derived from an EMBL/GenBank/DDBJ whole genome shotgun (WGS) entry which is preliminary data.</text>
</comment>
<proteinExistence type="predicted"/>
<dbReference type="InterPro" id="IPR036928">
    <property type="entry name" value="AS_sf"/>
</dbReference>
<keyword evidence="3" id="KW-1185">Reference proteome</keyword>
<reference evidence="2 3" key="1">
    <citation type="submission" date="2020-07" db="EMBL/GenBank/DDBJ databases">
        <title>Thermoactinomyces phylogeny.</title>
        <authorList>
            <person name="Dunlap C."/>
        </authorList>
    </citation>
    <scope>NUCLEOTIDE SEQUENCE [LARGE SCALE GENOMIC DNA]</scope>
    <source>
        <strain evidence="2 3">AMNI-1</strain>
    </source>
</reference>
<dbReference type="SUPFAM" id="SSF75304">
    <property type="entry name" value="Amidase signature (AS) enzymes"/>
    <property type="match status" value="1"/>
</dbReference>
<dbReference type="RefSeq" id="WP_181737732.1">
    <property type="nucleotide sequence ID" value="NZ_JACEOL010000009.1"/>
</dbReference>
<dbReference type="Gene3D" id="3.90.1300.10">
    <property type="entry name" value="Amidase signature (AS) domain"/>
    <property type="match status" value="1"/>
</dbReference>
<dbReference type="InterPro" id="IPR023631">
    <property type="entry name" value="Amidase_dom"/>
</dbReference>
<dbReference type="PANTHER" id="PTHR43372:SF4">
    <property type="entry name" value="FATTY-ACID AMIDE HYDROLASE 2"/>
    <property type="match status" value="1"/>
</dbReference>
<dbReference type="Pfam" id="PF01425">
    <property type="entry name" value="Amidase"/>
    <property type="match status" value="1"/>
</dbReference>
<protein>
    <submittedName>
        <fullName evidence="2">Amidase</fullName>
    </submittedName>
</protein>
<evidence type="ECO:0000313" key="3">
    <source>
        <dbReference type="Proteomes" id="UP000538292"/>
    </source>
</evidence>